<dbReference type="OrthoDB" id="5338955at2759"/>
<dbReference type="EMBL" id="ML119164">
    <property type="protein sequence ID" value="RPB08365.1"/>
    <property type="molecule type" value="Genomic_DNA"/>
</dbReference>
<dbReference type="InParanoid" id="A0A3N4KRG6"/>
<dbReference type="Proteomes" id="UP000277580">
    <property type="component" value="Unassembled WGS sequence"/>
</dbReference>
<name>A0A3N4KRG6_9PEZI</name>
<organism evidence="1 2">
    <name type="scientific">Morchella conica CCBAS932</name>
    <dbReference type="NCBI Taxonomy" id="1392247"/>
    <lineage>
        <taxon>Eukaryota</taxon>
        <taxon>Fungi</taxon>
        <taxon>Dikarya</taxon>
        <taxon>Ascomycota</taxon>
        <taxon>Pezizomycotina</taxon>
        <taxon>Pezizomycetes</taxon>
        <taxon>Pezizales</taxon>
        <taxon>Morchellaceae</taxon>
        <taxon>Morchella</taxon>
    </lineage>
</organism>
<dbReference type="AlphaFoldDB" id="A0A3N4KRG6"/>
<proteinExistence type="predicted"/>
<accession>A0A3N4KRG6</accession>
<gene>
    <name evidence="1" type="ORF">P167DRAFT_528681</name>
</gene>
<evidence type="ECO:0000313" key="1">
    <source>
        <dbReference type="EMBL" id="RPB08365.1"/>
    </source>
</evidence>
<reference evidence="1 2" key="1">
    <citation type="journal article" date="2018" name="Nat. Ecol. Evol.">
        <title>Pezizomycetes genomes reveal the molecular basis of ectomycorrhizal truffle lifestyle.</title>
        <authorList>
            <person name="Murat C."/>
            <person name="Payen T."/>
            <person name="Noel B."/>
            <person name="Kuo A."/>
            <person name="Morin E."/>
            <person name="Chen J."/>
            <person name="Kohler A."/>
            <person name="Krizsan K."/>
            <person name="Balestrini R."/>
            <person name="Da Silva C."/>
            <person name="Montanini B."/>
            <person name="Hainaut M."/>
            <person name="Levati E."/>
            <person name="Barry K.W."/>
            <person name="Belfiori B."/>
            <person name="Cichocki N."/>
            <person name="Clum A."/>
            <person name="Dockter R.B."/>
            <person name="Fauchery L."/>
            <person name="Guy J."/>
            <person name="Iotti M."/>
            <person name="Le Tacon F."/>
            <person name="Lindquist E.A."/>
            <person name="Lipzen A."/>
            <person name="Malagnac F."/>
            <person name="Mello A."/>
            <person name="Molinier V."/>
            <person name="Miyauchi S."/>
            <person name="Poulain J."/>
            <person name="Riccioni C."/>
            <person name="Rubini A."/>
            <person name="Sitrit Y."/>
            <person name="Splivallo R."/>
            <person name="Traeger S."/>
            <person name="Wang M."/>
            <person name="Zifcakova L."/>
            <person name="Wipf D."/>
            <person name="Zambonelli A."/>
            <person name="Paolocci F."/>
            <person name="Nowrousian M."/>
            <person name="Ottonello S."/>
            <person name="Baldrian P."/>
            <person name="Spatafora J.W."/>
            <person name="Henrissat B."/>
            <person name="Nagy L.G."/>
            <person name="Aury J.M."/>
            <person name="Wincker P."/>
            <person name="Grigoriev I.V."/>
            <person name="Bonfante P."/>
            <person name="Martin F.M."/>
        </authorList>
    </citation>
    <scope>NUCLEOTIDE SEQUENCE [LARGE SCALE GENOMIC DNA]</scope>
    <source>
        <strain evidence="1 2">CCBAS932</strain>
    </source>
</reference>
<evidence type="ECO:0000313" key="2">
    <source>
        <dbReference type="Proteomes" id="UP000277580"/>
    </source>
</evidence>
<protein>
    <submittedName>
        <fullName evidence="1">Uncharacterized protein</fullName>
    </submittedName>
</protein>
<keyword evidence="2" id="KW-1185">Reference proteome</keyword>
<dbReference type="STRING" id="1392247.A0A3N4KRG6"/>
<sequence length="908" mass="102665">MLTRQCRSQLLIVHPQQRLLLRSFSTGNDEDHTRRLLRRRMSIGLPADTTGIGGSSGNGGLGRWDDAPPTFSWSRIQDVLPSTRPKGVHYQLTDVGTTTSAFLSAIFKPIQAFFPTRTNEYSPPPPKPLSIATPTSTRALRDLEEGILSTEKSLKWISNKHRALKSHSPYLQLSSRAVVSLFQRLLEAGMYKRFLEVLESEDVLAEEGVDLVWMSLEKYDAVTRRRILEGLCETCKTQHRRRFRGMLMGLDYKVEKDLHMDVLNETAQMLSQILVVKAPTEEGYAAEVAKATDVEELSGVCDRIAAGTVKIGVETSQAVFRRFLELGGINDAVRYALKPAVNVPGTHNIARLCDALCDKFRYQDAYRLIIDALKVQSFGFISDLDVLAGVRTVDRLSGRTEDELVDLWEALNTSYAISIRDITKDTFGAFIGRACRLKFGRRSQWWEGNGATPLLKMCMEIIILRLRGEVNTMHLATLMEAWIWNWQGDEDKRVDTTSLDESIPFLPNFLDILSHEQLDQVLIMVINRITINCQRRGNEIFPVRVLWPFVSSVAKSQLWRNEESVALWAIEGAVLRKGLASKYLAFRSDPEIARFVVRQYLPFRMAVEGADGTEKENAKAVFMQLRGMDNPGGTIITNPEGNSQAIGPFAHAILAFKDTGIPCRTLLLDMVYTLYRLMRPQEIVELLRDLNAHGIRPSSSQYSLLIRTLTPTHPSSALSLLKIYAKSQYSVFAAFIASTASKHPHLALAAYRFLTRPNVFPFTPDQPCLAPRRLPKRRLLLAMAWKFANSPALTARQCQRWVHICYGTMLKLGYAPGPTMGLAIAVAAVQRTIREGIPVSINSARQRWVIQAIKRQAGTKKAEEVAMILKRCEDLRKERRRHRDRDRSVGYRDVELWLEKIRGPDAQW</sequence>